<name>A0A4Q7YZZ2_9BACT</name>
<dbReference type="EMBL" id="SHKW01000001">
    <property type="protein sequence ID" value="RZU42765.1"/>
    <property type="molecule type" value="Genomic_DNA"/>
</dbReference>
<comment type="caution">
    <text evidence="1">The sequence shown here is derived from an EMBL/GenBank/DDBJ whole genome shotgun (WGS) entry which is preliminary data.</text>
</comment>
<evidence type="ECO:0000313" key="1">
    <source>
        <dbReference type="EMBL" id="RZU42765.1"/>
    </source>
</evidence>
<protein>
    <submittedName>
        <fullName evidence="1">Uncharacterized protein</fullName>
    </submittedName>
</protein>
<accession>A0A4Q7YZZ2</accession>
<reference evidence="1 2" key="1">
    <citation type="submission" date="2019-02" db="EMBL/GenBank/DDBJ databases">
        <title>Genomic Encyclopedia of Archaeal and Bacterial Type Strains, Phase II (KMG-II): from individual species to whole genera.</title>
        <authorList>
            <person name="Goeker M."/>
        </authorList>
    </citation>
    <scope>NUCLEOTIDE SEQUENCE [LARGE SCALE GENOMIC DNA]</scope>
    <source>
        <strain evidence="1 2">DSM 18101</strain>
    </source>
</reference>
<proteinExistence type="predicted"/>
<dbReference type="Proteomes" id="UP000292958">
    <property type="component" value="Unassembled WGS sequence"/>
</dbReference>
<dbReference type="AlphaFoldDB" id="A0A4Q7YZZ2"/>
<keyword evidence="2" id="KW-1185">Reference proteome</keyword>
<sequence length="34" mass="3721">MGGSYRNQLLETYTVDVHTESGDQDKFAITTGDA</sequence>
<gene>
    <name evidence="1" type="ORF">BDD14_4360</name>
</gene>
<evidence type="ECO:0000313" key="2">
    <source>
        <dbReference type="Proteomes" id="UP000292958"/>
    </source>
</evidence>
<organism evidence="1 2">
    <name type="scientific">Edaphobacter modestus</name>
    <dbReference type="NCBI Taxonomy" id="388466"/>
    <lineage>
        <taxon>Bacteria</taxon>
        <taxon>Pseudomonadati</taxon>
        <taxon>Acidobacteriota</taxon>
        <taxon>Terriglobia</taxon>
        <taxon>Terriglobales</taxon>
        <taxon>Acidobacteriaceae</taxon>
        <taxon>Edaphobacter</taxon>
    </lineage>
</organism>